<sequence>MVSTPRQTLGRVWHQVECNQANCVVSIDKCRCSLQLCATELQTNAARLSACAQINRASLASTDPPAVQSPHSSSRADADSCSLPFVSHLYYPVRVRLLPVILPHTHTHTPTSTQNSSHDDAEVKLAALFAFRIKIQAPSRLVCLI</sequence>
<dbReference type="AlphaFoldDB" id="A0A448WWC5"/>
<reference evidence="1" key="1">
    <citation type="submission" date="2018-11" db="EMBL/GenBank/DDBJ databases">
        <authorList>
            <consortium name="Pathogen Informatics"/>
        </authorList>
    </citation>
    <scope>NUCLEOTIDE SEQUENCE</scope>
</reference>
<proteinExistence type="predicted"/>
<comment type="caution">
    <text evidence="1">The sequence shown here is derived from an EMBL/GenBank/DDBJ whole genome shotgun (WGS) entry which is preliminary data.</text>
</comment>
<name>A0A448WWC5_9PLAT</name>
<dbReference type="EMBL" id="CAAALY010053396">
    <property type="protein sequence ID" value="VEL21842.1"/>
    <property type="molecule type" value="Genomic_DNA"/>
</dbReference>
<dbReference type="Proteomes" id="UP000784294">
    <property type="component" value="Unassembled WGS sequence"/>
</dbReference>
<evidence type="ECO:0000313" key="1">
    <source>
        <dbReference type="EMBL" id="VEL21842.1"/>
    </source>
</evidence>
<organism evidence="1 2">
    <name type="scientific">Protopolystoma xenopodis</name>
    <dbReference type="NCBI Taxonomy" id="117903"/>
    <lineage>
        <taxon>Eukaryota</taxon>
        <taxon>Metazoa</taxon>
        <taxon>Spiralia</taxon>
        <taxon>Lophotrochozoa</taxon>
        <taxon>Platyhelminthes</taxon>
        <taxon>Monogenea</taxon>
        <taxon>Polyopisthocotylea</taxon>
        <taxon>Polystomatidea</taxon>
        <taxon>Polystomatidae</taxon>
        <taxon>Protopolystoma</taxon>
    </lineage>
</organism>
<protein>
    <submittedName>
        <fullName evidence="1">Uncharacterized protein</fullName>
    </submittedName>
</protein>
<evidence type="ECO:0000313" key="2">
    <source>
        <dbReference type="Proteomes" id="UP000784294"/>
    </source>
</evidence>
<keyword evidence="2" id="KW-1185">Reference proteome</keyword>
<accession>A0A448WWC5</accession>
<gene>
    <name evidence="1" type="ORF">PXEA_LOCUS15282</name>
</gene>